<dbReference type="SUPFAM" id="SSF53335">
    <property type="entry name" value="S-adenosyl-L-methionine-dependent methyltransferases"/>
    <property type="match status" value="1"/>
</dbReference>
<dbReference type="EC" id="2.1.1.37" evidence="1"/>
<evidence type="ECO:0000256" key="2">
    <source>
        <dbReference type="ARBA" id="ARBA00022603"/>
    </source>
</evidence>
<dbReference type="InterPro" id="IPR050390">
    <property type="entry name" value="C5-Methyltransferase"/>
</dbReference>
<dbReference type="PROSITE" id="PS00094">
    <property type="entry name" value="C5_MTASE_1"/>
    <property type="match status" value="1"/>
</dbReference>
<dbReference type="PRINTS" id="PR00105">
    <property type="entry name" value="C5METTRFRASE"/>
</dbReference>
<keyword evidence="3 7" id="KW-0808">Transferase</keyword>
<proteinExistence type="inferred from homology"/>
<dbReference type="GO" id="GO:0003886">
    <property type="term" value="F:DNA (cytosine-5-)-methyltransferase activity"/>
    <property type="evidence" value="ECO:0007669"/>
    <property type="project" value="UniProtKB-EC"/>
</dbReference>
<evidence type="ECO:0000256" key="4">
    <source>
        <dbReference type="ARBA" id="ARBA00022691"/>
    </source>
</evidence>
<dbReference type="InterPro" id="IPR001525">
    <property type="entry name" value="C5_MeTfrase"/>
</dbReference>
<comment type="catalytic activity">
    <reaction evidence="6">
        <text>a 2'-deoxycytidine in DNA + S-adenosyl-L-methionine = a 5-methyl-2'-deoxycytidine in DNA + S-adenosyl-L-homocysteine + H(+)</text>
        <dbReference type="Rhea" id="RHEA:13681"/>
        <dbReference type="Rhea" id="RHEA-COMP:11369"/>
        <dbReference type="Rhea" id="RHEA-COMP:11370"/>
        <dbReference type="ChEBI" id="CHEBI:15378"/>
        <dbReference type="ChEBI" id="CHEBI:57856"/>
        <dbReference type="ChEBI" id="CHEBI:59789"/>
        <dbReference type="ChEBI" id="CHEBI:85452"/>
        <dbReference type="ChEBI" id="CHEBI:85454"/>
        <dbReference type="EC" id="2.1.1.37"/>
    </reaction>
</comment>
<evidence type="ECO:0000256" key="1">
    <source>
        <dbReference type="ARBA" id="ARBA00011975"/>
    </source>
</evidence>
<organism evidence="8">
    <name type="scientific">uncultured Spirochaetaceae bacterium</name>
    <dbReference type="NCBI Taxonomy" id="201186"/>
    <lineage>
        <taxon>Bacteria</taxon>
        <taxon>Pseudomonadati</taxon>
        <taxon>Spirochaetota</taxon>
        <taxon>Spirochaetia</taxon>
        <taxon>Spirochaetales</taxon>
        <taxon>Spirochaetaceae</taxon>
        <taxon>environmental samples</taxon>
    </lineage>
</organism>
<keyword evidence="5" id="KW-0680">Restriction system</keyword>
<evidence type="ECO:0000256" key="3">
    <source>
        <dbReference type="ARBA" id="ARBA00022679"/>
    </source>
</evidence>
<dbReference type="PROSITE" id="PS51679">
    <property type="entry name" value="SAM_MT_C5"/>
    <property type="match status" value="1"/>
</dbReference>
<dbReference type="GO" id="GO:0003677">
    <property type="term" value="F:DNA binding"/>
    <property type="evidence" value="ECO:0007669"/>
    <property type="project" value="TreeGrafter"/>
</dbReference>
<dbReference type="AlphaFoldDB" id="A0A650EPH8"/>
<feature type="active site" evidence="7">
    <location>
        <position position="78"/>
    </location>
</feature>
<dbReference type="GO" id="GO:0009307">
    <property type="term" value="P:DNA restriction-modification system"/>
    <property type="evidence" value="ECO:0007669"/>
    <property type="project" value="UniProtKB-KW"/>
</dbReference>
<gene>
    <name evidence="8" type="ORF">Unknown280_0340</name>
</gene>
<evidence type="ECO:0000313" key="8">
    <source>
        <dbReference type="EMBL" id="QGT51342.1"/>
    </source>
</evidence>
<evidence type="ECO:0000256" key="6">
    <source>
        <dbReference type="ARBA" id="ARBA00047422"/>
    </source>
</evidence>
<reference evidence="8" key="1">
    <citation type="journal article" date="2020" name="J. ISSAAS">
        <title>Lactobacilli and other gastrointestinal microbiota of Peromyscus leucopus, reservoir host for agents of Lyme disease and other zoonoses in North America.</title>
        <authorList>
            <person name="Milovic A."/>
            <person name="Bassam K."/>
            <person name="Shao H."/>
            <person name="Chatzistamou I."/>
            <person name="Tufts D.M."/>
            <person name="Diuk-Wasser M."/>
            <person name="Barbour A.G."/>
        </authorList>
    </citation>
    <scope>NUCLEOTIDE SEQUENCE</scope>
    <source>
        <strain evidence="8">LL50</strain>
    </source>
</reference>
<comment type="similarity">
    <text evidence="7">Belongs to the class I-like SAM-binding methyltransferase superfamily. C5-methyltransferase family.</text>
</comment>
<evidence type="ECO:0000256" key="5">
    <source>
        <dbReference type="ARBA" id="ARBA00022747"/>
    </source>
</evidence>
<sequence>MLNELALFAGIGGGILGGKLAGRKIVCAVECAKYPRNVLVARQNDGSLEPFPIWDDVRTFDGKPWRGIVDVVSGGFPCQDISVAGRGEGLGGGRSSLWFEMLRIIGEVTPKYVFVENSPMLRKRGGIYVVRGLAELGYDAQWGIVSAKDCGAPHTRKRFWCVASNTAGFRRQPAPREAKSVLGKEDEIWSGEEFDSILAFEKSQCTVASEDERMGHGIPRWMERLTAIGNAQVPQVARIAWHTLSQQPEGE</sequence>
<dbReference type="Pfam" id="PF00145">
    <property type="entry name" value="DNA_methylase"/>
    <property type="match status" value="1"/>
</dbReference>
<dbReference type="InterPro" id="IPR018117">
    <property type="entry name" value="C5_DNA_meth_AS"/>
</dbReference>
<evidence type="ECO:0000256" key="7">
    <source>
        <dbReference type="PROSITE-ProRule" id="PRU01016"/>
    </source>
</evidence>
<protein>
    <recommendedName>
        <fullName evidence="1">DNA (cytosine-5-)-methyltransferase</fullName>
        <ecNumber evidence="1">2.1.1.37</ecNumber>
    </recommendedName>
</protein>
<keyword evidence="4 7" id="KW-0949">S-adenosyl-L-methionine</keyword>
<dbReference type="GO" id="GO:0044027">
    <property type="term" value="P:negative regulation of gene expression via chromosomal CpG island methylation"/>
    <property type="evidence" value="ECO:0007669"/>
    <property type="project" value="TreeGrafter"/>
</dbReference>
<keyword evidence="2 7" id="KW-0489">Methyltransferase</keyword>
<dbReference type="PANTHER" id="PTHR10629">
    <property type="entry name" value="CYTOSINE-SPECIFIC METHYLTRANSFERASE"/>
    <property type="match status" value="1"/>
</dbReference>
<dbReference type="Gene3D" id="3.40.50.150">
    <property type="entry name" value="Vaccinia Virus protein VP39"/>
    <property type="match status" value="1"/>
</dbReference>
<dbReference type="PANTHER" id="PTHR10629:SF52">
    <property type="entry name" value="DNA (CYTOSINE-5)-METHYLTRANSFERASE 1"/>
    <property type="match status" value="1"/>
</dbReference>
<dbReference type="EMBL" id="MN577574">
    <property type="protein sequence ID" value="QGT51342.1"/>
    <property type="molecule type" value="Genomic_DNA"/>
</dbReference>
<accession>A0A650EPH8</accession>
<dbReference type="InterPro" id="IPR029063">
    <property type="entry name" value="SAM-dependent_MTases_sf"/>
</dbReference>
<dbReference type="GO" id="GO:0032259">
    <property type="term" value="P:methylation"/>
    <property type="evidence" value="ECO:0007669"/>
    <property type="project" value="UniProtKB-KW"/>
</dbReference>
<name>A0A650EPH8_9SPIO</name>